<sequence>MAGPYFPPLEVAGQTLAFDHLEPFVLEMATQSRPNGVKIDVRFSNHCFSETFDAAQHDETAVAVWDGPRRRVFCPIRYGLSQALPHILKGLPTAHVYQTPEANFLRIGVRNDGGAGDYRVFFRVKRGADAGVDLKLFVESAYSPEPAQALAIAHMSKVRFAVLIDKTLKGEKLKFHRKR</sequence>
<dbReference type="AlphaFoldDB" id="A0AB37E3Y8"/>
<protein>
    <submittedName>
        <fullName evidence="1">Uncharacterized protein</fullName>
    </submittedName>
</protein>
<dbReference type="Proteomes" id="UP000501325">
    <property type="component" value="Chromosome"/>
</dbReference>
<dbReference type="EMBL" id="CP048751">
    <property type="protein sequence ID" value="QIH71906.1"/>
    <property type="molecule type" value="Genomic_DNA"/>
</dbReference>
<evidence type="ECO:0000313" key="1">
    <source>
        <dbReference type="EMBL" id="QIH71906.1"/>
    </source>
</evidence>
<dbReference type="KEGG" id="bmed:GYM46_02320"/>
<name>A0AB37E3Y8_9CAUL</name>
<accession>A0AB37E3Y8</accession>
<reference evidence="1 2" key="1">
    <citation type="submission" date="2020-01" db="EMBL/GenBank/DDBJ databases">
        <authorList>
            <person name="Wang S."/>
        </authorList>
    </citation>
    <scope>NUCLEOTIDE SEQUENCE [LARGE SCALE GENOMIC DNA]</scope>
    <source>
        <strain evidence="1 2">D151-2-6</strain>
    </source>
</reference>
<proteinExistence type="predicted"/>
<organism evidence="1 2">
    <name type="scientific">Brevundimonas mediterranea</name>
    <dbReference type="NCBI Taxonomy" id="74329"/>
    <lineage>
        <taxon>Bacteria</taxon>
        <taxon>Pseudomonadati</taxon>
        <taxon>Pseudomonadota</taxon>
        <taxon>Alphaproteobacteria</taxon>
        <taxon>Caulobacterales</taxon>
        <taxon>Caulobacteraceae</taxon>
        <taxon>Brevundimonas</taxon>
    </lineage>
</organism>
<dbReference type="GeneID" id="94375352"/>
<gene>
    <name evidence="1" type="ORF">GYM46_02320</name>
</gene>
<evidence type="ECO:0000313" key="2">
    <source>
        <dbReference type="Proteomes" id="UP000501325"/>
    </source>
</evidence>
<dbReference type="RefSeq" id="WP_008260164.1">
    <property type="nucleotide sequence ID" value="NZ_CP048751.1"/>
</dbReference>